<dbReference type="Proteomes" id="UP000054563">
    <property type="component" value="Unassembled WGS sequence"/>
</dbReference>
<proteinExistence type="predicted"/>
<dbReference type="VEuPathDB" id="FungiDB:CIHG_08491"/>
<gene>
    <name evidence="1" type="ORF">CIHG_08491</name>
</gene>
<evidence type="ECO:0000313" key="1">
    <source>
        <dbReference type="EMBL" id="KMU90680.1"/>
    </source>
</evidence>
<reference evidence="2" key="1">
    <citation type="journal article" date="2010" name="Genome Res.">
        <title>Population genomic sequencing of Coccidioides fungi reveals recent hybridization and transposon control.</title>
        <authorList>
            <person name="Neafsey D.E."/>
            <person name="Barker B.M."/>
            <person name="Sharpton T.J."/>
            <person name="Stajich J.E."/>
            <person name="Park D.J."/>
            <person name="Whiston E."/>
            <person name="Hung C.-Y."/>
            <person name="McMahan C."/>
            <person name="White J."/>
            <person name="Sykes S."/>
            <person name="Heiman D."/>
            <person name="Young S."/>
            <person name="Zeng Q."/>
            <person name="Abouelleil A."/>
            <person name="Aftuck L."/>
            <person name="Bessette D."/>
            <person name="Brown A."/>
            <person name="FitzGerald M."/>
            <person name="Lui A."/>
            <person name="Macdonald J.P."/>
            <person name="Priest M."/>
            <person name="Orbach M.J."/>
            <person name="Galgiani J.N."/>
            <person name="Kirkland T.N."/>
            <person name="Cole G.T."/>
            <person name="Birren B.W."/>
            <person name="Henn M.R."/>
            <person name="Taylor J.W."/>
            <person name="Rounsley S.D."/>
        </authorList>
    </citation>
    <scope>NUCLEOTIDE SEQUENCE [LARGE SCALE GENOMIC DNA]</scope>
    <source>
        <strain evidence="2">H538.4</strain>
    </source>
</reference>
<evidence type="ECO:0000313" key="2">
    <source>
        <dbReference type="Proteomes" id="UP000054563"/>
    </source>
</evidence>
<protein>
    <submittedName>
        <fullName evidence="1">Uncharacterized protein</fullName>
    </submittedName>
</protein>
<name>A0A0J8RZT7_COCIT</name>
<dbReference type="AlphaFoldDB" id="A0A0J8RZT7"/>
<organism evidence="1 2">
    <name type="scientific">Coccidioides immitis H538.4</name>
    <dbReference type="NCBI Taxonomy" id="396776"/>
    <lineage>
        <taxon>Eukaryota</taxon>
        <taxon>Fungi</taxon>
        <taxon>Dikarya</taxon>
        <taxon>Ascomycota</taxon>
        <taxon>Pezizomycotina</taxon>
        <taxon>Eurotiomycetes</taxon>
        <taxon>Eurotiomycetidae</taxon>
        <taxon>Onygenales</taxon>
        <taxon>Onygenaceae</taxon>
        <taxon>Coccidioides</taxon>
    </lineage>
</organism>
<sequence>MIAQKSFRNLGIPLNIRISNIPIRGPTALVDLHRDIGEMLSGSSLVVRGRIARDVWSIEEMIVVQAALKKVQEKFGLSGYDSGLIIFRGYFDVLAVQPADRRRPQLMDPKSLQRLMHTEFGIVGSQCIVYVRTMSNGVELICITGRSHGIASEEVGRWRNGVHKRACGLRWAFGVLTGESN</sequence>
<dbReference type="EMBL" id="DS017024">
    <property type="protein sequence ID" value="KMU90680.1"/>
    <property type="molecule type" value="Genomic_DNA"/>
</dbReference>
<accession>A0A0J8RZT7</accession>